<name>A0A1J0VRD9_9NOCA</name>
<dbReference type="RefSeq" id="WP_071927798.1">
    <property type="nucleotide sequence ID" value="NZ_CP018082.1"/>
</dbReference>
<protein>
    <submittedName>
        <fullName evidence="1">Uncharacterized protein</fullName>
    </submittedName>
</protein>
<accession>A0A1J0VRD9</accession>
<proteinExistence type="predicted"/>
<dbReference type="AlphaFoldDB" id="A0A1J0VRD9"/>
<dbReference type="KEGG" id="nsl:BOX37_12345"/>
<sequence length="83" mass="8542">MLVTALVLAIAGVIRRALRRATTDDADVVTPRASFGDQLERVLAAILRAARRLVREPAPALSVAVAATGLALAGTHLVCSGLA</sequence>
<gene>
    <name evidence="1" type="ORF">BOX37_12345</name>
</gene>
<dbReference type="Proteomes" id="UP000183810">
    <property type="component" value="Chromosome"/>
</dbReference>
<keyword evidence="2" id="KW-1185">Reference proteome</keyword>
<organism evidence="1 2">
    <name type="scientific">Nocardia mangyaensis</name>
    <dbReference type="NCBI Taxonomy" id="2213200"/>
    <lineage>
        <taxon>Bacteria</taxon>
        <taxon>Bacillati</taxon>
        <taxon>Actinomycetota</taxon>
        <taxon>Actinomycetes</taxon>
        <taxon>Mycobacteriales</taxon>
        <taxon>Nocardiaceae</taxon>
        <taxon>Nocardia</taxon>
    </lineage>
</organism>
<reference evidence="1" key="1">
    <citation type="submission" date="2016-11" db="EMBL/GenBank/DDBJ databases">
        <authorList>
            <person name="Jaros S."/>
            <person name="Januszkiewicz K."/>
            <person name="Wedrychowicz H."/>
        </authorList>
    </citation>
    <scope>NUCLEOTIDE SEQUENCE [LARGE SCALE GENOMIC DNA]</scope>
    <source>
        <strain evidence="1">Y48</strain>
    </source>
</reference>
<evidence type="ECO:0000313" key="1">
    <source>
        <dbReference type="EMBL" id="APE34616.1"/>
    </source>
</evidence>
<dbReference type="EMBL" id="CP018082">
    <property type="protein sequence ID" value="APE34616.1"/>
    <property type="molecule type" value="Genomic_DNA"/>
</dbReference>
<evidence type="ECO:0000313" key="2">
    <source>
        <dbReference type="Proteomes" id="UP000183810"/>
    </source>
</evidence>